<organism evidence="1 2">
    <name type="scientific">Roseomonas elaeocarpi</name>
    <dbReference type="NCBI Taxonomy" id="907779"/>
    <lineage>
        <taxon>Bacteria</taxon>
        <taxon>Pseudomonadati</taxon>
        <taxon>Pseudomonadota</taxon>
        <taxon>Alphaproteobacteria</taxon>
        <taxon>Acetobacterales</taxon>
        <taxon>Roseomonadaceae</taxon>
        <taxon>Roseomonas</taxon>
    </lineage>
</organism>
<dbReference type="RefSeq" id="WP_377044204.1">
    <property type="nucleotide sequence ID" value="NZ_JBHLUN010000006.1"/>
</dbReference>
<name>A0ABV6JT23_9PROT</name>
<evidence type="ECO:0000313" key="2">
    <source>
        <dbReference type="Proteomes" id="UP001589865"/>
    </source>
</evidence>
<gene>
    <name evidence="1" type="ORF">ACFFGY_09350</name>
</gene>
<comment type="caution">
    <text evidence="1">The sequence shown here is derived from an EMBL/GenBank/DDBJ whole genome shotgun (WGS) entry which is preliminary data.</text>
</comment>
<reference evidence="1 2" key="1">
    <citation type="submission" date="2024-09" db="EMBL/GenBank/DDBJ databases">
        <authorList>
            <person name="Sun Q."/>
            <person name="Mori K."/>
        </authorList>
    </citation>
    <scope>NUCLEOTIDE SEQUENCE [LARGE SCALE GENOMIC DNA]</scope>
    <source>
        <strain evidence="1 2">TBRC 5777</strain>
    </source>
</reference>
<protein>
    <submittedName>
        <fullName evidence="1">Uncharacterized protein</fullName>
    </submittedName>
</protein>
<evidence type="ECO:0000313" key="1">
    <source>
        <dbReference type="EMBL" id="MFC0408452.1"/>
    </source>
</evidence>
<dbReference type="EMBL" id="JBHLUN010000006">
    <property type="protein sequence ID" value="MFC0408452.1"/>
    <property type="molecule type" value="Genomic_DNA"/>
</dbReference>
<keyword evidence="2" id="KW-1185">Reference proteome</keyword>
<accession>A0ABV6JT23</accession>
<sequence>MAPKATDLYRSSNGDRWSLIQGEPGGRQVVRHEANAASGGQVTDMEVGEFLSIGGAGPEFAALEVILERQAEERAAQD</sequence>
<dbReference type="Proteomes" id="UP001589865">
    <property type="component" value="Unassembled WGS sequence"/>
</dbReference>
<proteinExistence type="predicted"/>